<dbReference type="Proteomes" id="UP000050867">
    <property type="component" value="Unassembled WGS sequence"/>
</dbReference>
<name>A0A0T6LQ88_WENVI</name>
<sequence>MHGPPLVGWLLVVLTGATGLYGAHRFLRRPSAAGSGAARRAAGSEALMGLGMALMAVPPTALDTRPWGPWLFACYFSAFGVAATVWAVRARAAGHRAHHAHHALGAAAMVYAALTMAVAAEGGGHAGHRGASGLPPLTGALLVYFAGYALWAGTRLVSARPETGDRPGSGGAAPGERLAAPAPAYPAACEVCRGISMLAMVLTM</sequence>
<feature type="transmembrane region" description="Helical" evidence="1">
    <location>
        <begin position="44"/>
        <end position="61"/>
    </location>
</feature>
<feature type="transmembrane region" description="Helical" evidence="1">
    <location>
        <begin position="100"/>
        <end position="120"/>
    </location>
</feature>
<dbReference type="OrthoDB" id="3873591at2"/>
<proteinExistence type="predicted"/>
<evidence type="ECO:0008006" key="4">
    <source>
        <dbReference type="Google" id="ProtNLM"/>
    </source>
</evidence>
<dbReference type="InterPro" id="IPR033458">
    <property type="entry name" value="DUF5134"/>
</dbReference>
<reference evidence="2 3" key="1">
    <citation type="submission" date="2015-10" db="EMBL/GenBank/DDBJ databases">
        <title>Draft genome sequence of pyrrolomycin-producing Streptomyces vitaminophilus.</title>
        <authorList>
            <person name="Graham D.E."/>
            <person name="Mahan K.M."/>
            <person name="Klingeman D.M."/>
            <person name="Hettich R.L."/>
            <person name="Parry R.J."/>
        </authorList>
    </citation>
    <scope>NUCLEOTIDE SEQUENCE [LARGE SCALE GENOMIC DNA]</scope>
    <source>
        <strain evidence="2 3">ATCC 31673</strain>
    </source>
</reference>
<protein>
    <recommendedName>
        <fullName evidence="4">DUF5134 domain-containing protein</fullName>
    </recommendedName>
</protein>
<dbReference type="eggNOG" id="ENOG502ZN7H">
    <property type="taxonomic scope" value="Bacteria"/>
</dbReference>
<keyword evidence="3" id="KW-1185">Reference proteome</keyword>
<dbReference type="RefSeq" id="WP_018385417.1">
    <property type="nucleotide sequence ID" value="NZ_LLZU01000027.1"/>
</dbReference>
<gene>
    <name evidence="2" type="ORF">AQ490_26000</name>
</gene>
<dbReference type="AlphaFoldDB" id="A0A0T6LQ88"/>
<feature type="transmembrane region" description="Helical" evidence="1">
    <location>
        <begin position="67"/>
        <end position="88"/>
    </location>
</feature>
<keyword evidence="1" id="KW-1133">Transmembrane helix</keyword>
<keyword evidence="1" id="KW-0812">Transmembrane</keyword>
<dbReference type="STRING" id="76728.AQ490_26000"/>
<evidence type="ECO:0000256" key="1">
    <source>
        <dbReference type="SAM" id="Phobius"/>
    </source>
</evidence>
<feature type="transmembrane region" description="Helical" evidence="1">
    <location>
        <begin position="6"/>
        <end position="23"/>
    </location>
</feature>
<accession>A0A0T6LQ88</accession>
<dbReference type="Pfam" id="PF17197">
    <property type="entry name" value="DUF5134"/>
    <property type="match status" value="1"/>
</dbReference>
<keyword evidence="1" id="KW-0472">Membrane</keyword>
<evidence type="ECO:0000313" key="3">
    <source>
        <dbReference type="Proteomes" id="UP000050867"/>
    </source>
</evidence>
<organism evidence="2 3">
    <name type="scientific">Wenjunlia vitaminophila</name>
    <name type="common">Streptomyces vitaminophilus</name>
    <dbReference type="NCBI Taxonomy" id="76728"/>
    <lineage>
        <taxon>Bacteria</taxon>
        <taxon>Bacillati</taxon>
        <taxon>Actinomycetota</taxon>
        <taxon>Actinomycetes</taxon>
        <taxon>Kitasatosporales</taxon>
        <taxon>Streptomycetaceae</taxon>
        <taxon>Wenjunlia</taxon>
    </lineage>
</organism>
<feature type="transmembrane region" description="Helical" evidence="1">
    <location>
        <begin position="132"/>
        <end position="151"/>
    </location>
</feature>
<dbReference type="EMBL" id="LLZU01000027">
    <property type="protein sequence ID" value="KRV48253.1"/>
    <property type="molecule type" value="Genomic_DNA"/>
</dbReference>
<comment type="caution">
    <text evidence="2">The sequence shown here is derived from an EMBL/GenBank/DDBJ whole genome shotgun (WGS) entry which is preliminary data.</text>
</comment>
<evidence type="ECO:0000313" key="2">
    <source>
        <dbReference type="EMBL" id="KRV48253.1"/>
    </source>
</evidence>